<dbReference type="RefSeq" id="WP_155434448.1">
    <property type="nucleotide sequence ID" value="NZ_JBHLXK010000004.1"/>
</dbReference>
<dbReference type="EMBL" id="WNKW01000002">
    <property type="protein sequence ID" value="MTW33078.1"/>
    <property type="molecule type" value="Genomic_DNA"/>
</dbReference>
<comment type="caution">
    <text evidence="2">The sequence shown here is derived from an EMBL/GenBank/DDBJ whole genome shotgun (WGS) entry which is preliminary data.</text>
</comment>
<protein>
    <submittedName>
        <fullName evidence="2">Uncharacterized protein</fullName>
    </submittedName>
</protein>
<proteinExistence type="predicted"/>
<keyword evidence="1" id="KW-0732">Signal</keyword>
<gene>
    <name evidence="2" type="ORF">GM655_09585</name>
</gene>
<evidence type="ECO:0000313" key="2">
    <source>
        <dbReference type="EMBL" id="MTW33078.1"/>
    </source>
</evidence>
<name>A0ABW9SLP0_9BURK</name>
<sequence>MKKAKSLLFIAVTTALLPLAQAKDIRDELNIQTGKAVLVIRDASPQQTAEMVKNALSQFSIPTSLNFHPLPSPVPARPDSPVEKSVIIQGSPATDYVCDNSYAEITKTPPPVQNAFYFNREALHACLFAFQGGVKVDIIFHVIRKTESLTGGLFNGITKSIRGSDGERITSQLKENIADIRKLLPTTLVARIEAPGMPVEEPDKAAVAQLIPPLTQAEIAAREQQNAIPAPAKSPAPVQTAQRHIDGGIDLSLIGARKELTSMGFKFFDQDQFVDAARRNDFLTVRLFLAACAIRPGGADSKGDTALAFAKDNTEMKWILTVYSEAEKQGEYPGKIGEAIFAR</sequence>
<accession>A0ABW9SLP0</accession>
<feature type="chain" id="PRO_5047110843" evidence="1">
    <location>
        <begin position="23"/>
        <end position="343"/>
    </location>
</feature>
<evidence type="ECO:0000256" key="1">
    <source>
        <dbReference type="SAM" id="SignalP"/>
    </source>
</evidence>
<evidence type="ECO:0000313" key="3">
    <source>
        <dbReference type="Proteomes" id="UP000735592"/>
    </source>
</evidence>
<organism evidence="2 3">
    <name type="scientific">Pseudoduganella danionis</name>
    <dbReference type="NCBI Taxonomy" id="1890295"/>
    <lineage>
        <taxon>Bacteria</taxon>
        <taxon>Pseudomonadati</taxon>
        <taxon>Pseudomonadota</taxon>
        <taxon>Betaproteobacteria</taxon>
        <taxon>Burkholderiales</taxon>
        <taxon>Oxalobacteraceae</taxon>
        <taxon>Telluria group</taxon>
        <taxon>Pseudoduganella</taxon>
    </lineage>
</organism>
<dbReference type="Proteomes" id="UP000735592">
    <property type="component" value="Unassembled WGS sequence"/>
</dbReference>
<reference evidence="2 3" key="1">
    <citation type="submission" date="2019-11" db="EMBL/GenBank/DDBJ databases">
        <title>Type strains purchased from KCTC, JCM and DSMZ.</title>
        <authorList>
            <person name="Lu H."/>
        </authorList>
    </citation>
    <scope>NUCLEOTIDE SEQUENCE [LARGE SCALE GENOMIC DNA]</scope>
    <source>
        <strain evidence="2 3">DSM 103461</strain>
    </source>
</reference>
<keyword evidence="3" id="KW-1185">Reference proteome</keyword>
<feature type="signal peptide" evidence="1">
    <location>
        <begin position="1"/>
        <end position="22"/>
    </location>
</feature>